<evidence type="ECO:0000256" key="4">
    <source>
        <dbReference type="PIRSR" id="PIRSR000097-1"/>
    </source>
</evidence>
<dbReference type="InterPro" id="IPR044500">
    <property type="entry name" value="AKR5G"/>
</dbReference>
<sequence length="276" mass="31792">MHLSSTTTLHNGVKIPWLGLGVYKVEDGSEIVSTVKSALELGYRSIDTAALYDNEEGVGQAIHESGIKREDIFVTTKVWNSDQGYENTLKAFDESLKKLGLDYVDLYLIHWPVPGKYKDTWKALEEIYTQGKARAIGVSNFMTHHLEDVLKDAKVKPMVNQVEFHPKLYQKELLDYCRSNNIQLEAWSPLARGRYLDDPILTEIATKYNKSVAQVMIRWDYQHGIVTIPKSTKKHRQKENADIFDFELTFEDMEKINNLNEDFRTGKHPDEFDYGV</sequence>
<dbReference type="AlphaFoldDB" id="A0A841PS97"/>
<evidence type="ECO:0000259" key="7">
    <source>
        <dbReference type="Pfam" id="PF00248"/>
    </source>
</evidence>
<feature type="site" description="Lowers pKa of active site Tyr" evidence="6">
    <location>
        <position position="77"/>
    </location>
</feature>
<dbReference type="PROSITE" id="PS00062">
    <property type="entry name" value="ALDOKETO_REDUCTASE_2"/>
    <property type="match status" value="1"/>
</dbReference>
<feature type="active site" description="Proton donor" evidence="4">
    <location>
        <position position="52"/>
    </location>
</feature>
<dbReference type="InterPro" id="IPR018170">
    <property type="entry name" value="Aldo/ket_reductase_CS"/>
</dbReference>
<dbReference type="PANTHER" id="PTHR43827:SF3">
    <property type="entry name" value="NADP-DEPENDENT OXIDOREDUCTASE DOMAIN-CONTAINING PROTEIN"/>
    <property type="match status" value="1"/>
</dbReference>
<dbReference type="FunFam" id="3.20.20.100:FF:000015">
    <property type="entry name" value="Oxidoreductase, aldo/keto reductase family"/>
    <property type="match status" value="1"/>
</dbReference>
<dbReference type="Pfam" id="PF00248">
    <property type="entry name" value="Aldo_ket_red"/>
    <property type="match status" value="1"/>
</dbReference>
<dbReference type="PROSITE" id="PS00063">
    <property type="entry name" value="ALDOKETO_REDUCTASE_3"/>
    <property type="match status" value="1"/>
</dbReference>
<evidence type="ECO:0000313" key="8">
    <source>
        <dbReference type="EMBL" id="MBB6451817.1"/>
    </source>
</evidence>
<protein>
    <submittedName>
        <fullName evidence="8">Diketogulonate reductase-like aldo/keto reductase</fullName>
    </submittedName>
</protein>
<evidence type="ECO:0000256" key="5">
    <source>
        <dbReference type="PIRSR" id="PIRSR000097-2"/>
    </source>
</evidence>
<dbReference type="CDD" id="cd19157">
    <property type="entry name" value="AKR_AKR5G1-3"/>
    <property type="match status" value="1"/>
</dbReference>
<keyword evidence="3" id="KW-0560">Oxidoreductase</keyword>
<dbReference type="InterPro" id="IPR023210">
    <property type="entry name" value="NADP_OxRdtase_dom"/>
</dbReference>
<comment type="caution">
    <text evidence="8">The sequence shown here is derived from an EMBL/GenBank/DDBJ whole genome shotgun (WGS) entry which is preliminary data.</text>
</comment>
<dbReference type="PANTHER" id="PTHR43827">
    <property type="entry name" value="2,5-DIKETO-D-GLUCONIC ACID REDUCTASE"/>
    <property type="match status" value="1"/>
</dbReference>
<dbReference type="PRINTS" id="PR00069">
    <property type="entry name" value="ALDKETRDTASE"/>
</dbReference>
<name>A0A841PS97_9BACI</name>
<feature type="domain" description="NADP-dependent oxidoreductase" evidence="7">
    <location>
        <begin position="21"/>
        <end position="260"/>
    </location>
</feature>
<dbReference type="PROSITE" id="PS00798">
    <property type="entry name" value="ALDOKETO_REDUCTASE_1"/>
    <property type="match status" value="1"/>
</dbReference>
<proteinExistence type="inferred from homology"/>
<comment type="similarity">
    <text evidence="1">Belongs to the aldo/keto reductase family.</text>
</comment>
<organism evidence="8 9">
    <name type="scientific">Salirhabdus euzebyi</name>
    <dbReference type="NCBI Taxonomy" id="394506"/>
    <lineage>
        <taxon>Bacteria</taxon>
        <taxon>Bacillati</taxon>
        <taxon>Bacillota</taxon>
        <taxon>Bacilli</taxon>
        <taxon>Bacillales</taxon>
        <taxon>Bacillaceae</taxon>
        <taxon>Salirhabdus</taxon>
    </lineage>
</organism>
<evidence type="ECO:0000256" key="2">
    <source>
        <dbReference type="ARBA" id="ARBA00022857"/>
    </source>
</evidence>
<dbReference type="Proteomes" id="UP000581688">
    <property type="component" value="Unassembled WGS sequence"/>
</dbReference>
<dbReference type="Gene3D" id="3.20.20.100">
    <property type="entry name" value="NADP-dependent oxidoreductase domain"/>
    <property type="match status" value="1"/>
</dbReference>
<dbReference type="InterPro" id="IPR020471">
    <property type="entry name" value="AKR"/>
</dbReference>
<feature type="binding site" evidence="5">
    <location>
        <position position="110"/>
    </location>
    <ligand>
        <name>substrate</name>
    </ligand>
</feature>
<dbReference type="EMBL" id="JACHGH010000001">
    <property type="protein sequence ID" value="MBB6451817.1"/>
    <property type="molecule type" value="Genomic_DNA"/>
</dbReference>
<reference evidence="8 9" key="1">
    <citation type="submission" date="2020-08" db="EMBL/GenBank/DDBJ databases">
        <title>Genomic Encyclopedia of Type Strains, Phase IV (KMG-IV): sequencing the most valuable type-strain genomes for metagenomic binning, comparative biology and taxonomic classification.</title>
        <authorList>
            <person name="Goeker M."/>
        </authorList>
    </citation>
    <scope>NUCLEOTIDE SEQUENCE [LARGE SCALE GENOMIC DNA]</scope>
    <source>
        <strain evidence="8 9">DSM 19612</strain>
    </source>
</reference>
<dbReference type="SUPFAM" id="SSF51430">
    <property type="entry name" value="NAD(P)-linked oxidoreductase"/>
    <property type="match status" value="1"/>
</dbReference>
<keyword evidence="9" id="KW-1185">Reference proteome</keyword>
<keyword evidence="2" id="KW-0521">NADP</keyword>
<accession>A0A841PS97</accession>
<dbReference type="RefSeq" id="WP_174496421.1">
    <property type="nucleotide sequence ID" value="NZ_CADDWK010000007.1"/>
</dbReference>
<dbReference type="GO" id="GO:0016616">
    <property type="term" value="F:oxidoreductase activity, acting on the CH-OH group of donors, NAD or NADP as acceptor"/>
    <property type="evidence" value="ECO:0007669"/>
    <property type="project" value="UniProtKB-ARBA"/>
</dbReference>
<gene>
    <name evidence="8" type="ORF">HNQ94_000238</name>
</gene>
<dbReference type="InterPro" id="IPR036812">
    <property type="entry name" value="NAD(P)_OxRdtase_dom_sf"/>
</dbReference>
<evidence type="ECO:0000313" key="9">
    <source>
        <dbReference type="Proteomes" id="UP000581688"/>
    </source>
</evidence>
<evidence type="ECO:0000256" key="3">
    <source>
        <dbReference type="ARBA" id="ARBA00023002"/>
    </source>
</evidence>
<evidence type="ECO:0000256" key="6">
    <source>
        <dbReference type="PIRSR" id="PIRSR000097-3"/>
    </source>
</evidence>
<evidence type="ECO:0000256" key="1">
    <source>
        <dbReference type="ARBA" id="ARBA00007905"/>
    </source>
</evidence>
<dbReference type="PIRSF" id="PIRSF000097">
    <property type="entry name" value="AKR"/>
    <property type="match status" value="1"/>
</dbReference>